<reference evidence="2" key="1">
    <citation type="submission" date="2020-05" db="EMBL/GenBank/DDBJ databases">
        <authorList>
            <person name="Chiriac C."/>
            <person name="Salcher M."/>
            <person name="Ghai R."/>
            <person name="Kavagutti S V."/>
        </authorList>
    </citation>
    <scope>NUCLEOTIDE SEQUENCE</scope>
</reference>
<evidence type="ECO:0000256" key="1">
    <source>
        <dbReference type="SAM" id="MobiDB-lite"/>
    </source>
</evidence>
<feature type="non-terminal residue" evidence="2">
    <location>
        <position position="1"/>
    </location>
</feature>
<gene>
    <name evidence="2" type="ORF">UFOVP383_1</name>
</gene>
<protein>
    <submittedName>
        <fullName evidence="2">Uncharacterized protein</fullName>
    </submittedName>
</protein>
<organism evidence="2">
    <name type="scientific">uncultured Caudovirales phage</name>
    <dbReference type="NCBI Taxonomy" id="2100421"/>
    <lineage>
        <taxon>Viruses</taxon>
        <taxon>Duplodnaviria</taxon>
        <taxon>Heunggongvirae</taxon>
        <taxon>Uroviricota</taxon>
        <taxon>Caudoviricetes</taxon>
        <taxon>Peduoviridae</taxon>
        <taxon>Maltschvirus</taxon>
        <taxon>Maltschvirus maltsch</taxon>
    </lineage>
</organism>
<accession>A0A6J7WZE3</accession>
<feature type="region of interest" description="Disordered" evidence="1">
    <location>
        <begin position="24"/>
        <end position="54"/>
    </location>
</feature>
<evidence type="ECO:0000313" key="2">
    <source>
        <dbReference type="EMBL" id="CAB5223187.1"/>
    </source>
</evidence>
<dbReference type="EMBL" id="LR798321">
    <property type="protein sequence ID" value="CAB5223187.1"/>
    <property type="molecule type" value="Genomic_DNA"/>
</dbReference>
<proteinExistence type="predicted"/>
<sequence>TSTINGVEYVSRDQLEAAMMQTRRQASSDGAKRGMAMTLDKIQQSPQTRRRIGM</sequence>
<name>A0A6J7WZE3_9CAUD</name>